<feature type="region of interest" description="Disordered" evidence="1">
    <location>
        <begin position="1"/>
        <end position="205"/>
    </location>
</feature>
<gene>
    <name evidence="3" type="ORF">AAP_00042</name>
</gene>
<dbReference type="InterPro" id="IPR036869">
    <property type="entry name" value="J_dom_sf"/>
</dbReference>
<feature type="compositionally biased region" description="Basic and acidic residues" evidence="1">
    <location>
        <begin position="86"/>
        <end position="106"/>
    </location>
</feature>
<dbReference type="PROSITE" id="PS50030">
    <property type="entry name" value="UBA"/>
    <property type="match status" value="1"/>
</dbReference>
<dbReference type="InterPro" id="IPR015940">
    <property type="entry name" value="UBA"/>
</dbReference>
<feature type="compositionally biased region" description="Basic and acidic residues" evidence="1">
    <location>
        <begin position="507"/>
        <end position="543"/>
    </location>
</feature>
<dbReference type="FunFam" id="1.10.287.110:FF:000002">
    <property type="entry name" value="putative tyrosine-protein phosphatase auxilin isoform X2"/>
    <property type="match status" value="1"/>
</dbReference>
<feature type="region of interest" description="Disordered" evidence="1">
    <location>
        <begin position="585"/>
        <end position="650"/>
    </location>
</feature>
<feature type="compositionally biased region" description="Basic and acidic residues" evidence="1">
    <location>
        <begin position="362"/>
        <end position="372"/>
    </location>
</feature>
<dbReference type="Gene3D" id="1.10.287.110">
    <property type="entry name" value="DnaJ domain"/>
    <property type="match status" value="1"/>
</dbReference>
<comment type="caution">
    <text evidence="3">The sequence shown here is derived from an EMBL/GenBank/DDBJ whole genome shotgun (WGS) entry which is preliminary data.</text>
</comment>
<feature type="compositionally biased region" description="Low complexity" evidence="1">
    <location>
        <begin position="191"/>
        <end position="204"/>
    </location>
</feature>
<feature type="compositionally biased region" description="Polar residues" evidence="1">
    <location>
        <begin position="24"/>
        <end position="54"/>
    </location>
</feature>
<feature type="compositionally biased region" description="Low complexity" evidence="1">
    <location>
        <begin position="220"/>
        <end position="231"/>
    </location>
</feature>
<feature type="domain" description="UBA" evidence="2">
    <location>
        <begin position="293"/>
        <end position="335"/>
    </location>
</feature>
<dbReference type="OrthoDB" id="1717591at2759"/>
<feature type="compositionally biased region" description="Low complexity" evidence="1">
    <location>
        <begin position="802"/>
        <end position="812"/>
    </location>
</feature>
<dbReference type="EMBL" id="AZGZ01000001">
    <property type="protein sequence ID" value="KZZ97781.1"/>
    <property type="molecule type" value="Genomic_DNA"/>
</dbReference>
<accession>A0A168DIJ6</accession>
<feature type="compositionally biased region" description="Polar residues" evidence="1">
    <location>
        <begin position="179"/>
        <end position="190"/>
    </location>
</feature>
<evidence type="ECO:0000259" key="2">
    <source>
        <dbReference type="PROSITE" id="PS50030"/>
    </source>
</evidence>
<feature type="compositionally biased region" description="Basic and acidic residues" evidence="1">
    <location>
        <begin position="552"/>
        <end position="570"/>
    </location>
</feature>
<dbReference type="GO" id="GO:0031982">
    <property type="term" value="C:vesicle"/>
    <property type="evidence" value="ECO:0007669"/>
    <property type="project" value="TreeGrafter"/>
</dbReference>
<protein>
    <submittedName>
        <fullName evidence="3">Heat shock protein DnaJ</fullName>
    </submittedName>
</protein>
<feature type="region of interest" description="Disordered" evidence="1">
    <location>
        <begin position="424"/>
        <end position="571"/>
    </location>
</feature>
<dbReference type="PANTHER" id="PTHR23172">
    <property type="entry name" value="AUXILIN/CYCLIN G-ASSOCIATED KINASE-RELATED"/>
    <property type="match status" value="1"/>
</dbReference>
<keyword evidence="4" id="KW-1185">Reference proteome</keyword>
<feature type="compositionally biased region" description="Basic and acidic residues" evidence="1">
    <location>
        <begin position="438"/>
        <end position="464"/>
    </location>
</feature>
<feature type="compositionally biased region" description="Polar residues" evidence="1">
    <location>
        <begin position="134"/>
        <end position="147"/>
    </location>
</feature>
<dbReference type="SMART" id="SM00165">
    <property type="entry name" value="UBA"/>
    <property type="match status" value="1"/>
</dbReference>
<keyword evidence="3" id="KW-0346">Stress response</keyword>
<feature type="compositionally biased region" description="Pro residues" evidence="1">
    <location>
        <begin position="625"/>
        <end position="641"/>
    </location>
</feature>
<proteinExistence type="predicted"/>
<dbReference type="Gene3D" id="1.25.40.10">
    <property type="entry name" value="Tetratricopeptide repeat domain"/>
    <property type="match status" value="1"/>
</dbReference>
<dbReference type="SUPFAM" id="SSF46934">
    <property type="entry name" value="UBA-like"/>
    <property type="match status" value="1"/>
</dbReference>
<dbReference type="PANTHER" id="PTHR23172:SF19">
    <property type="entry name" value="J DOMAIN-CONTAINING PROTEIN"/>
    <property type="match status" value="1"/>
</dbReference>
<feature type="region of interest" description="Disordered" evidence="1">
    <location>
        <begin position="220"/>
        <end position="294"/>
    </location>
</feature>
<dbReference type="GO" id="GO:0072318">
    <property type="term" value="P:clathrin coat disassembly"/>
    <property type="evidence" value="ECO:0007669"/>
    <property type="project" value="TreeGrafter"/>
</dbReference>
<feature type="compositionally biased region" description="Low complexity" evidence="1">
    <location>
        <begin position="124"/>
        <end position="133"/>
    </location>
</feature>
<sequence length="965" mass="104957">MDDLSGLDLTGSNAPSSTKPPPLNSASPFNNLRTASPISGRSTPLSTRSLQSRSPAPKPANPGVDSFANLVHFDSTNNERNVSLAERQRRLEAQKAAEAEKQRRQIDAQFGSGQFWDSLEKKSSSPSYPQPQSRNPFANQTPKQPAKQQVEETEEDILAAFSASAPVDDSSYYPVGSSLRGTPVSQPARQSQVSSQGLSSLSLLGDDDDDDVFGLNQLKQKASPAAASQSPVRHTNGNQGDDDDDILGDLAKPVTEFSKPDQEKPLPPAPRRVRTPSTSSSSSDSSEEHQPTTEYDKNVAALVDMGFPADKARIALAATDTGANVQAAVGILLTQAHEESRQKARAQRPAGTGDSSTLPHQTRSDHGERTGRDSSIPPWMRSEARTSRSDRDSRSSSASGERDASQIAAEFGANFLKTANSFWKSSTKKVQQALNELNDPHDPSQPRWMREVESQHSELPERPPRRQRAPQPAEQPPVSDDIDMTDEAKMLEAGGGPPRRQQKQQRPHVEDSNARWEDVLQRRAATPDRRLDTSPGGARRDMRAQAPSPPPQRREAKPQMPFRPKEDPKARLNRIAVDEQAAQAYVSPARRRRPQQRPPPESQQGDLLDSEARRPAIQSTAKPTAPTPPKSRTPIPQQPKIPPRKIPDVSPSALSLTHQLRQKGAEAYKRGDYAAAHGFYTEAIAKLPETHPIVIILLCNHALTSLKTGEPKNAIVDADKALSIIGPSNGDSETIELGSGEGTKPMKEFYGKALMRKAEALEQLERWSEAAEAWKMTVLAGCGGNTAIQGRNRCEKAAGVGSSSSTSTSSSSGRPLPSTKKPAASLPRASPRPSAPQVTSTKPAEAVERLREANLAADRADDEKLALTDRVDEIIGNWTKGKKDNLRSLLASLDTVLWPEAGWKKIGMAELVLPNKVKINYMKGIAKVHPDKIPINATTEQRMIAGAVFATLNEAWEKFKVENNL</sequence>
<dbReference type="VEuPathDB" id="FungiDB:AAP_00042"/>
<name>A0A168DIJ6_9EURO</name>
<dbReference type="AlphaFoldDB" id="A0A168DIJ6"/>
<reference evidence="3 4" key="1">
    <citation type="journal article" date="2016" name="Genome Biol. Evol.">
        <title>Divergent and convergent evolution of fungal pathogenicity.</title>
        <authorList>
            <person name="Shang Y."/>
            <person name="Xiao G."/>
            <person name="Zheng P."/>
            <person name="Cen K."/>
            <person name="Zhan S."/>
            <person name="Wang C."/>
        </authorList>
    </citation>
    <scope>NUCLEOTIDE SEQUENCE [LARGE SCALE GENOMIC DNA]</scope>
    <source>
        <strain evidence="3 4">ARSEF 7405</strain>
    </source>
</reference>
<organism evidence="3 4">
    <name type="scientific">Ascosphaera apis ARSEF 7405</name>
    <dbReference type="NCBI Taxonomy" id="392613"/>
    <lineage>
        <taxon>Eukaryota</taxon>
        <taxon>Fungi</taxon>
        <taxon>Dikarya</taxon>
        <taxon>Ascomycota</taxon>
        <taxon>Pezizomycotina</taxon>
        <taxon>Eurotiomycetes</taxon>
        <taxon>Eurotiomycetidae</taxon>
        <taxon>Onygenales</taxon>
        <taxon>Ascosphaeraceae</taxon>
        <taxon>Ascosphaera</taxon>
    </lineage>
</organism>
<feature type="compositionally biased region" description="Low complexity" evidence="1">
    <location>
        <begin position="822"/>
        <end position="836"/>
    </location>
</feature>
<evidence type="ECO:0000256" key="1">
    <source>
        <dbReference type="SAM" id="MobiDB-lite"/>
    </source>
</evidence>
<dbReference type="GO" id="GO:0005737">
    <property type="term" value="C:cytoplasm"/>
    <property type="evidence" value="ECO:0007669"/>
    <property type="project" value="TreeGrafter"/>
</dbReference>
<dbReference type="InterPro" id="IPR009060">
    <property type="entry name" value="UBA-like_sf"/>
</dbReference>
<dbReference type="FunFam" id="1.25.40.10:FF:000354">
    <property type="entry name" value="UBA domain-containing protein 7"/>
    <property type="match status" value="1"/>
</dbReference>
<dbReference type="SUPFAM" id="SSF48452">
    <property type="entry name" value="TPR-like"/>
    <property type="match status" value="1"/>
</dbReference>
<dbReference type="Proteomes" id="UP000242877">
    <property type="component" value="Unassembled WGS sequence"/>
</dbReference>
<dbReference type="Gene3D" id="1.10.8.10">
    <property type="entry name" value="DNA helicase RuvA subunit, C-terminal domain"/>
    <property type="match status" value="1"/>
</dbReference>
<dbReference type="SUPFAM" id="SSF46565">
    <property type="entry name" value="Chaperone J-domain"/>
    <property type="match status" value="1"/>
</dbReference>
<feature type="region of interest" description="Disordered" evidence="1">
    <location>
        <begin position="797"/>
        <end position="844"/>
    </location>
</feature>
<evidence type="ECO:0000313" key="3">
    <source>
        <dbReference type="EMBL" id="KZZ97781.1"/>
    </source>
</evidence>
<feature type="compositionally biased region" description="Basic and acidic residues" evidence="1">
    <location>
        <begin position="382"/>
        <end position="404"/>
    </location>
</feature>
<evidence type="ECO:0000313" key="4">
    <source>
        <dbReference type="Proteomes" id="UP000242877"/>
    </source>
</evidence>
<dbReference type="GO" id="GO:0030276">
    <property type="term" value="F:clathrin binding"/>
    <property type="evidence" value="ECO:0007669"/>
    <property type="project" value="TreeGrafter"/>
</dbReference>
<feature type="region of interest" description="Disordered" evidence="1">
    <location>
        <begin position="338"/>
        <end position="405"/>
    </location>
</feature>
<dbReference type="InterPro" id="IPR011990">
    <property type="entry name" value="TPR-like_helical_dom_sf"/>
</dbReference>
<feature type="compositionally biased region" description="Polar residues" evidence="1">
    <location>
        <begin position="424"/>
        <end position="435"/>
    </location>
</feature>
<dbReference type="GO" id="GO:0072583">
    <property type="term" value="P:clathrin-dependent endocytosis"/>
    <property type="evidence" value="ECO:0007669"/>
    <property type="project" value="TreeGrafter"/>
</dbReference>